<evidence type="ECO:0000256" key="1">
    <source>
        <dbReference type="ARBA" id="ARBA00022729"/>
    </source>
</evidence>
<dbReference type="SUPFAM" id="SSF56935">
    <property type="entry name" value="Porins"/>
    <property type="match status" value="1"/>
</dbReference>
<comment type="subcellular location">
    <subcellularLocation>
        <location evidence="2">Cell outer membrane</location>
        <topology evidence="2">Multi-pass membrane protein</topology>
    </subcellularLocation>
</comment>
<keyword evidence="2" id="KW-0813">Transport</keyword>
<dbReference type="InterPro" id="IPR039426">
    <property type="entry name" value="TonB-dep_rcpt-like"/>
</dbReference>
<dbReference type="PROSITE" id="PS51257">
    <property type="entry name" value="PROKAR_LIPOPROTEIN"/>
    <property type="match status" value="1"/>
</dbReference>
<feature type="chain" id="PRO_5003669694" evidence="3">
    <location>
        <begin position="23"/>
        <end position="118"/>
    </location>
</feature>
<comment type="caution">
    <text evidence="5">The sequence shown here is derived from an EMBL/GenBank/DDBJ whole genome shotgun (WGS) entry which is preliminary data.</text>
</comment>
<dbReference type="Gene3D" id="2.170.130.10">
    <property type="entry name" value="TonB-dependent receptor, plug domain"/>
    <property type="match status" value="1"/>
</dbReference>
<dbReference type="EMBL" id="AJSX01000033">
    <property type="protein sequence ID" value="EIJ69157.1"/>
    <property type="molecule type" value="Genomic_DNA"/>
</dbReference>
<dbReference type="InterPro" id="IPR012910">
    <property type="entry name" value="Plug_dom"/>
</dbReference>
<evidence type="ECO:0000256" key="2">
    <source>
        <dbReference type="PROSITE-ProRule" id="PRU01360"/>
    </source>
</evidence>
<dbReference type="GO" id="GO:0044718">
    <property type="term" value="P:siderophore transmembrane transport"/>
    <property type="evidence" value="ECO:0007669"/>
    <property type="project" value="TreeGrafter"/>
</dbReference>
<dbReference type="Proteomes" id="UP000006457">
    <property type="component" value="Unassembled WGS sequence"/>
</dbReference>
<keyword evidence="5" id="KW-0675">Receptor</keyword>
<feature type="signal peptide" evidence="3">
    <location>
        <begin position="1"/>
        <end position="22"/>
    </location>
</feature>
<evidence type="ECO:0000313" key="6">
    <source>
        <dbReference type="Proteomes" id="UP000006457"/>
    </source>
</evidence>
<keyword evidence="1 3" id="KW-0732">Signal</keyword>
<evidence type="ECO:0000259" key="4">
    <source>
        <dbReference type="Pfam" id="PF07715"/>
    </source>
</evidence>
<keyword evidence="2" id="KW-1134">Transmembrane beta strand</keyword>
<accession>I3DBR4</accession>
<sequence>MKTTLSYIALFTAACFTQQALAAENEKLEKLENIVVTATGTVQELKVAPASISVVNQKALQSKPVNNLVDALQDVPGVNIGGTGPNKQDVSIRGLPADYTLFMVNGRRQNTRESRPKW</sequence>
<keyword evidence="2" id="KW-0812">Transmembrane</keyword>
<dbReference type="PROSITE" id="PS52016">
    <property type="entry name" value="TONB_DEPENDENT_REC_3"/>
    <property type="match status" value="1"/>
</dbReference>
<protein>
    <submittedName>
        <fullName evidence="5">TonB-dependent receptor plug domain protein</fullName>
    </submittedName>
</protein>
<organism evidence="5 6">
    <name type="scientific">Pasteurella bettyae CCUG 2042</name>
    <dbReference type="NCBI Taxonomy" id="1095749"/>
    <lineage>
        <taxon>Bacteria</taxon>
        <taxon>Pseudomonadati</taxon>
        <taxon>Pseudomonadota</taxon>
        <taxon>Gammaproteobacteria</taxon>
        <taxon>Pasteurellales</taxon>
        <taxon>Pasteurellaceae</taxon>
        <taxon>Pasteurella</taxon>
    </lineage>
</organism>
<dbReference type="RefSeq" id="WP_005760927.1">
    <property type="nucleotide sequence ID" value="NZ_AJSX01000033.1"/>
</dbReference>
<dbReference type="GO" id="GO:0015344">
    <property type="term" value="F:siderophore uptake transmembrane transporter activity"/>
    <property type="evidence" value="ECO:0007669"/>
    <property type="project" value="TreeGrafter"/>
</dbReference>
<dbReference type="InterPro" id="IPR037066">
    <property type="entry name" value="Plug_dom_sf"/>
</dbReference>
<dbReference type="PANTHER" id="PTHR30069:SF53">
    <property type="entry name" value="COLICIN I RECEPTOR-RELATED"/>
    <property type="match status" value="1"/>
</dbReference>
<proteinExistence type="inferred from homology"/>
<dbReference type="eggNOG" id="COG4771">
    <property type="taxonomic scope" value="Bacteria"/>
</dbReference>
<dbReference type="Pfam" id="PF07715">
    <property type="entry name" value="Plug"/>
    <property type="match status" value="1"/>
</dbReference>
<dbReference type="PATRIC" id="fig|1095749.3.peg.1253"/>
<keyword evidence="2" id="KW-0998">Cell outer membrane</keyword>
<keyword evidence="2" id="KW-0472">Membrane</keyword>
<evidence type="ECO:0000256" key="3">
    <source>
        <dbReference type="SAM" id="SignalP"/>
    </source>
</evidence>
<gene>
    <name evidence="5" type="ORF">HMPREF1052_0315</name>
</gene>
<dbReference type="AlphaFoldDB" id="I3DBR4"/>
<keyword evidence="6" id="KW-1185">Reference proteome</keyword>
<dbReference type="GO" id="GO:0009279">
    <property type="term" value="C:cell outer membrane"/>
    <property type="evidence" value="ECO:0007669"/>
    <property type="project" value="UniProtKB-SubCell"/>
</dbReference>
<feature type="domain" description="TonB-dependent receptor plug" evidence="4">
    <location>
        <begin position="47"/>
        <end position="111"/>
    </location>
</feature>
<reference evidence="5 6" key="1">
    <citation type="submission" date="2012-03" db="EMBL/GenBank/DDBJ databases">
        <authorList>
            <person name="Harkins D.M."/>
            <person name="Madupu R."/>
            <person name="Durkin A.S."/>
            <person name="Torralba M."/>
            <person name="Methe B."/>
            <person name="Sutton G.G."/>
            <person name="Nelson K.E."/>
        </authorList>
    </citation>
    <scope>NUCLEOTIDE SEQUENCE [LARGE SCALE GENOMIC DNA]</scope>
    <source>
        <strain evidence="5 6">CCUG 2042</strain>
    </source>
</reference>
<evidence type="ECO:0000313" key="5">
    <source>
        <dbReference type="EMBL" id="EIJ69157.1"/>
    </source>
</evidence>
<name>I3DBR4_9PAST</name>
<comment type="similarity">
    <text evidence="2">Belongs to the TonB-dependent receptor family.</text>
</comment>
<dbReference type="PANTHER" id="PTHR30069">
    <property type="entry name" value="TONB-DEPENDENT OUTER MEMBRANE RECEPTOR"/>
    <property type="match status" value="1"/>
</dbReference>